<dbReference type="OrthoDB" id="5826524at2759"/>
<name>A0A0B1SQ48_OESDE</name>
<feature type="non-terminal residue" evidence="1">
    <location>
        <position position="237"/>
    </location>
</feature>
<accession>A0A0B1SQ48</accession>
<organism evidence="1 2">
    <name type="scientific">Oesophagostomum dentatum</name>
    <name type="common">Nodular worm</name>
    <dbReference type="NCBI Taxonomy" id="61180"/>
    <lineage>
        <taxon>Eukaryota</taxon>
        <taxon>Metazoa</taxon>
        <taxon>Ecdysozoa</taxon>
        <taxon>Nematoda</taxon>
        <taxon>Chromadorea</taxon>
        <taxon>Rhabditida</taxon>
        <taxon>Rhabditina</taxon>
        <taxon>Rhabditomorpha</taxon>
        <taxon>Strongyloidea</taxon>
        <taxon>Strongylidae</taxon>
        <taxon>Oesophagostomum</taxon>
    </lineage>
</organism>
<sequence>MTSKQKDRIGTRMHQAKLLGGTTPALLDTGSMISIVPLDVLVRAYNRGFDIDSIEPIPKEEIDPVFDASNNPMSFLGAGNEIEQRTQKGEIKVARRVYIPPHQSMLVPVRCDPIDNDVEVVLWPTKLGVPAGVFKITHQETLLPVTNVQNEPLLLKEGESVGRVGSERWKENWEDLDPLVLAQVQENFTEQERVELLMQLIGSNMKSTSIDHDLRSLLEEFCDAFAVSDNELIRTDL</sequence>
<proteinExistence type="predicted"/>
<evidence type="ECO:0000313" key="2">
    <source>
        <dbReference type="Proteomes" id="UP000053660"/>
    </source>
</evidence>
<evidence type="ECO:0000313" key="1">
    <source>
        <dbReference type="EMBL" id="KHJ87064.1"/>
    </source>
</evidence>
<keyword evidence="2" id="KW-1185">Reference proteome</keyword>
<protein>
    <submittedName>
        <fullName evidence="1">Uncharacterized protein</fullName>
    </submittedName>
</protein>
<dbReference type="EMBL" id="KN558651">
    <property type="protein sequence ID" value="KHJ87064.1"/>
    <property type="molecule type" value="Genomic_DNA"/>
</dbReference>
<dbReference type="AlphaFoldDB" id="A0A0B1SQ48"/>
<reference evidence="1 2" key="1">
    <citation type="submission" date="2014-03" db="EMBL/GenBank/DDBJ databases">
        <title>Draft genome of the hookworm Oesophagostomum dentatum.</title>
        <authorList>
            <person name="Mitreva M."/>
        </authorList>
    </citation>
    <scope>NUCLEOTIDE SEQUENCE [LARGE SCALE GENOMIC DNA]</scope>
    <source>
        <strain evidence="1 2">OD-Hann</strain>
    </source>
</reference>
<dbReference type="Proteomes" id="UP000053660">
    <property type="component" value="Unassembled WGS sequence"/>
</dbReference>
<gene>
    <name evidence="1" type="ORF">OESDEN_13169</name>
</gene>